<protein>
    <recommendedName>
        <fullName evidence="4">Sensor of ECF-type sigma factor</fullName>
    </recommendedName>
</protein>
<keyword evidence="1" id="KW-0732">Signal</keyword>
<reference evidence="2 3" key="1">
    <citation type="journal article" date="2018" name="Mar. Genomics">
        <title>Complete genome sequence of Marinifilaceae bacterium strain SPP2, isolated from the Antarctic marine sediment.</title>
        <authorList>
            <person name="Watanabe M."/>
            <person name="Kojima H."/>
            <person name="Fukui M."/>
        </authorList>
    </citation>
    <scope>NUCLEOTIDE SEQUENCE [LARGE SCALE GENOMIC DNA]</scope>
    <source>
        <strain evidence="2 3">SPP2</strain>
    </source>
</reference>
<evidence type="ECO:0000256" key="1">
    <source>
        <dbReference type="SAM" id="SignalP"/>
    </source>
</evidence>
<evidence type="ECO:0008006" key="4">
    <source>
        <dbReference type="Google" id="ProtNLM"/>
    </source>
</evidence>
<name>A0A1Y1CGL4_9BACT</name>
<dbReference type="RefSeq" id="WP_096428416.1">
    <property type="nucleotide sequence ID" value="NZ_AP018042.1"/>
</dbReference>
<accession>A0A1Y1CGL4</accession>
<dbReference type="Proteomes" id="UP000218267">
    <property type="component" value="Chromosome"/>
</dbReference>
<organism evidence="2 3">
    <name type="scientific">Labilibaculum antarcticum</name>
    <dbReference type="NCBI Taxonomy" id="1717717"/>
    <lineage>
        <taxon>Bacteria</taxon>
        <taxon>Pseudomonadati</taxon>
        <taxon>Bacteroidota</taxon>
        <taxon>Bacteroidia</taxon>
        <taxon>Marinilabiliales</taxon>
        <taxon>Marinifilaceae</taxon>
        <taxon>Labilibaculum</taxon>
    </lineage>
</organism>
<gene>
    <name evidence="2" type="ORF">ALGA_1131</name>
</gene>
<reference evidence="3" key="2">
    <citation type="journal article" date="2020" name="Antonie Van Leeuwenhoek">
        <title>Labilibaculum antarcticum sp. nov., a novel facultative anaerobic, psychrotorelant bacterium isolated from marine sediment of Antarctica.</title>
        <authorList>
            <person name="Watanabe M."/>
            <person name="Kojima H."/>
            <person name="Fukui M."/>
        </authorList>
    </citation>
    <scope>NUCLEOTIDE SEQUENCE [LARGE SCALE GENOMIC DNA]</scope>
    <source>
        <strain evidence="3">SPP2</strain>
    </source>
</reference>
<feature type="signal peptide" evidence="1">
    <location>
        <begin position="1"/>
        <end position="20"/>
    </location>
</feature>
<dbReference type="KEGG" id="mbas:ALGA_1131"/>
<evidence type="ECO:0000313" key="2">
    <source>
        <dbReference type="EMBL" id="BAX79517.1"/>
    </source>
</evidence>
<proteinExistence type="predicted"/>
<sequence length="156" mass="18615">MNRTLIILTLVLTFSTSGIAQEKEHGMHHQMSERFEAQKISFITQKLELTPDEAQLFWPLYNELGKKKKENREQAKTLFRKLRNNSEELSDKELGDISDELIELKLQEAHLQKEYHLKYKKILSAKKILTLYHSERQFQSMLLRQIKERGKHQHEK</sequence>
<dbReference type="AlphaFoldDB" id="A0A1Y1CGL4"/>
<dbReference type="EMBL" id="AP018042">
    <property type="protein sequence ID" value="BAX79517.1"/>
    <property type="molecule type" value="Genomic_DNA"/>
</dbReference>
<dbReference type="OrthoDB" id="675330at2"/>
<evidence type="ECO:0000313" key="3">
    <source>
        <dbReference type="Proteomes" id="UP000218267"/>
    </source>
</evidence>
<feature type="chain" id="PRO_5012665914" description="Sensor of ECF-type sigma factor" evidence="1">
    <location>
        <begin position="21"/>
        <end position="156"/>
    </location>
</feature>
<keyword evidence="3" id="KW-1185">Reference proteome</keyword>